<evidence type="ECO:0008006" key="5">
    <source>
        <dbReference type="Google" id="ProtNLM"/>
    </source>
</evidence>
<name>A0A2A2HMK9_9EURY</name>
<organism evidence="3 4">
    <name type="scientific">Methanosarcina spelaei</name>
    <dbReference type="NCBI Taxonomy" id="1036679"/>
    <lineage>
        <taxon>Archaea</taxon>
        <taxon>Methanobacteriati</taxon>
        <taxon>Methanobacteriota</taxon>
        <taxon>Stenosarchaea group</taxon>
        <taxon>Methanomicrobia</taxon>
        <taxon>Methanosarcinales</taxon>
        <taxon>Methanosarcinaceae</taxon>
        <taxon>Methanosarcina</taxon>
    </lineage>
</organism>
<gene>
    <name evidence="3" type="ORF">ASJ81_12530</name>
</gene>
<dbReference type="InterPro" id="IPR026453">
    <property type="entry name" value="PGF_pre_PGF"/>
</dbReference>
<feature type="transmembrane region" description="Helical" evidence="2">
    <location>
        <begin position="112"/>
        <end position="129"/>
    </location>
</feature>
<comment type="caution">
    <text evidence="3">The sequence shown here is derived from an EMBL/GenBank/DDBJ whole genome shotgun (WGS) entry which is preliminary data.</text>
</comment>
<protein>
    <recommendedName>
        <fullName evidence="5">PGF-pre-PGF domain-containing protein</fullName>
    </recommendedName>
</protein>
<evidence type="ECO:0000313" key="3">
    <source>
        <dbReference type="EMBL" id="PAV10721.1"/>
    </source>
</evidence>
<keyword evidence="2" id="KW-0812">Transmembrane</keyword>
<evidence type="ECO:0000256" key="2">
    <source>
        <dbReference type="SAM" id="Phobius"/>
    </source>
</evidence>
<sequence>MCFKVEKSWLQDKKINQNSITLNRYSDKKWSQLPVKCLKEDANYLYFTAETTGFSFFAITGKAVEKEKVAETKPSTNTSKLEKNNTAAETKTEQKTEQKAEQEAGKSKISSIPGFEALYVVVCLFMVLLHKRK</sequence>
<dbReference type="EMBL" id="LMVP01000546">
    <property type="protein sequence ID" value="PAV10721.1"/>
    <property type="molecule type" value="Genomic_DNA"/>
</dbReference>
<dbReference type="AlphaFoldDB" id="A0A2A2HMK9"/>
<keyword evidence="2" id="KW-0472">Membrane</keyword>
<keyword evidence="2" id="KW-1133">Transmembrane helix</keyword>
<feature type="compositionally biased region" description="Basic and acidic residues" evidence="1">
    <location>
        <begin position="90"/>
        <end position="106"/>
    </location>
</feature>
<feature type="region of interest" description="Disordered" evidence="1">
    <location>
        <begin position="68"/>
        <end position="108"/>
    </location>
</feature>
<reference evidence="3 4" key="1">
    <citation type="journal article" date="2017" name="BMC Genomics">
        <title>Genomic analysis of methanogenic archaea reveals a shift towards energy conservation.</title>
        <authorList>
            <person name="Gilmore S.P."/>
            <person name="Henske J.K."/>
            <person name="Sexton J.A."/>
            <person name="Solomon K.V."/>
            <person name="Seppala S."/>
            <person name="Yoo J.I."/>
            <person name="Huyett L.M."/>
            <person name="Pressman A."/>
            <person name="Cogan J.Z."/>
            <person name="Kivenson V."/>
            <person name="Peng X."/>
            <person name="Tan Y."/>
            <person name="Valentine D.L."/>
            <person name="O'Malley M.A."/>
        </authorList>
    </citation>
    <scope>NUCLEOTIDE SEQUENCE [LARGE SCALE GENOMIC DNA]</scope>
    <source>
        <strain evidence="3 4">MC-15</strain>
    </source>
</reference>
<dbReference type="NCBIfam" id="TIGR04213">
    <property type="entry name" value="PGF_pre_PGF"/>
    <property type="match status" value="1"/>
</dbReference>
<evidence type="ECO:0000256" key="1">
    <source>
        <dbReference type="SAM" id="MobiDB-lite"/>
    </source>
</evidence>
<accession>A0A2A2HMK9</accession>
<proteinExistence type="predicted"/>
<evidence type="ECO:0000313" key="4">
    <source>
        <dbReference type="Proteomes" id="UP000218164"/>
    </source>
</evidence>
<dbReference type="Proteomes" id="UP000218164">
    <property type="component" value="Unassembled WGS sequence"/>
</dbReference>
<keyword evidence="4" id="KW-1185">Reference proteome</keyword>